<name>A0A5C6B4X4_9BACT</name>
<dbReference type="OrthoDB" id="40820at2"/>
<proteinExistence type="predicted"/>
<dbReference type="Proteomes" id="UP000320176">
    <property type="component" value="Unassembled WGS sequence"/>
</dbReference>
<dbReference type="SUPFAM" id="SSF160935">
    <property type="entry name" value="VPA0735-like"/>
    <property type="match status" value="1"/>
</dbReference>
<dbReference type="EMBL" id="SJPN01000002">
    <property type="protein sequence ID" value="TWU06531.1"/>
    <property type="molecule type" value="Genomic_DNA"/>
</dbReference>
<evidence type="ECO:0000313" key="3">
    <source>
        <dbReference type="EMBL" id="TWU06531.1"/>
    </source>
</evidence>
<dbReference type="InterPro" id="IPR037050">
    <property type="entry name" value="DUF1254_sf"/>
</dbReference>
<feature type="domain" description="DUF1254" evidence="2">
    <location>
        <begin position="86"/>
        <end position="218"/>
    </location>
</feature>
<dbReference type="PROSITE" id="PS51257">
    <property type="entry name" value="PROKAR_LIPOPROTEIN"/>
    <property type="match status" value="1"/>
</dbReference>
<dbReference type="PANTHER" id="PTHR36509">
    <property type="entry name" value="BLL3101 PROTEIN"/>
    <property type="match status" value="1"/>
</dbReference>
<evidence type="ECO:0008006" key="5">
    <source>
        <dbReference type="Google" id="ProtNLM"/>
    </source>
</evidence>
<dbReference type="Gene3D" id="2.60.40.1610">
    <property type="entry name" value="Domain of unknown function DUF1254"/>
    <property type="match status" value="1"/>
</dbReference>
<accession>A0A5C6B4X4</accession>
<evidence type="ECO:0000313" key="4">
    <source>
        <dbReference type="Proteomes" id="UP000320176"/>
    </source>
</evidence>
<dbReference type="Pfam" id="PF06863">
    <property type="entry name" value="DUF1254"/>
    <property type="match status" value="1"/>
</dbReference>
<protein>
    <recommendedName>
        <fullName evidence="5">Cell envelope protein</fullName>
    </recommendedName>
</protein>
<comment type="caution">
    <text evidence="3">The sequence shown here is derived from an EMBL/GenBank/DDBJ whole genome shotgun (WGS) entry which is preliminary data.</text>
</comment>
<gene>
    <name evidence="3" type="ORF">Pla52n_22530</name>
</gene>
<dbReference type="Gene3D" id="2.60.120.600">
    <property type="entry name" value="Domain of unknown function DUF1214, C-terminal domain"/>
    <property type="match status" value="1"/>
</dbReference>
<dbReference type="PANTHER" id="PTHR36509:SF2">
    <property type="entry name" value="BLL3101 PROTEIN"/>
    <property type="match status" value="1"/>
</dbReference>
<dbReference type="InterPro" id="IPR010621">
    <property type="entry name" value="DUF1214"/>
</dbReference>
<keyword evidence="4" id="KW-1185">Reference proteome</keyword>
<dbReference type="AlphaFoldDB" id="A0A5C6B4X4"/>
<feature type="domain" description="DUF1214" evidence="1">
    <location>
        <begin position="355"/>
        <end position="466"/>
    </location>
</feature>
<evidence type="ECO:0000259" key="2">
    <source>
        <dbReference type="Pfam" id="PF06863"/>
    </source>
</evidence>
<dbReference type="RefSeq" id="WP_146519592.1">
    <property type="nucleotide sequence ID" value="NZ_CP151726.1"/>
</dbReference>
<reference evidence="3 4" key="1">
    <citation type="submission" date="2019-02" db="EMBL/GenBank/DDBJ databases">
        <title>Deep-cultivation of Planctomycetes and their phenomic and genomic characterization uncovers novel biology.</title>
        <authorList>
            <person name="Wiegand S."/>
            <person name="Jogler M."/>
            <person name="Boedeker C."/>
            <person name="Pinto D."/>
            <person name="Vollmers J."/>
            <person name="Rivas-Marin E."/>
            <person name="Kohn T."/>
            <person name="Peeters S.H."/>
            <person name="Heuer A."/>
            <person name="Rast P."/>
            <person name="Oberbeckmann S."/>
            <person name="Bunk B."/>
            <person name="Jeske O."/>
            <person name="Meyerdierks A."/>
            <person name="Storesund J.E."/>
            <person name="Kallscheuer N."/>
            <person name="Luecker S."/>
            <person name="Lage O.M."/>
            <person name="Pohl T."/>
            <person name="Merkel B.J."/>
            <person name="Hornburger P."/>
            <person name="Mueller R.-W."/>
            <person name="Bruemmer F."/>
            <person name="Labrenz M."/>
            <person name="Spormann A.M."/>
            <person name="Op Den Camp H."/>
            <person name="Overmann J."/>
            <person name="Amann R."/>
            <person name="Jetten M.S.M."/>
            <person name="Mascher T."/>
            <person name="Medema M.H."/>
            <person name="Devos D.P."/>
            <person name="Kaster A.-K."/>
            <person name="Ovreas L."/>
            <person name="Rohde M."/>
            <person name="Galperin M.Y."/>
            <person name="Jogler C."/>
        </authorList>
    </citation>
    <scope>NUCLEOTIDE SEQUENCE [LARGE SCALE GENOMIC DNA]</scope>
    <source>
        <strain evidence="3 4">Pla52n</strain>
    </source>
</reference>
<dbReference type="InterPro" id="IPR010679">
    <property type="entry name" value="DUF1254"/>
</dbReference>
<evidence type="ECO:0000259" key="1">
    <source>
        <dbReference type="Pfam" id="PF06742"/>
    </source>
</evidence>
<sequence length="489" mass="53913" precursor="true">MMKRHLYRASVLAALALALTGCDKKSDAISEAKKADNAAVIDAPSIEQVKAIAEEGFVYGLPIVMNYAVMYEYSVDKESGQYKAPFNQIHNEARVFTYEDTAVVTPNSDTPYSILWLDLRAEPIVLSVPPVEKDRYFSVMLCDGNTFNYGYMGSRSTGNEPGDYLVVGPNWKGETPAGIKKVFHSSTEFSAVAYRTQLFNPQDMPNVVKVQSGYGVQPLSAFLKQPAPPAVPQIDFPKIDKEMVKTGFFDYLDFALRFAPAGPEEKEIRAKLASIGIGPGKTFDFKDLSKEHKAAVLLGMKDATDKVEKAVEGIGKTINGWGVYTAFGDRAFFNGDWLLRAAAAKIGIYGNDAEEAMYPKCRQDADGEALDTSKHSYTLTFAKDQFPPVNAFWSVTMYDGKSQLLIKNPINRYLINSPMIPNMKKNDDGSLTIYIQKDSPGPDKEANWLPAPDGPPYLILRMYRPKTEAPSILPAGDGSWQPPGIVKAI</sequence>
<dbReference type="Pfam" id="PF06742">
    <property type="entry name" value="DUF1214"/>
    <property type="match status" value="1"/>
</dbReference>
<dbReference type="InterPro" id="IPR037049">
    <property type="entry name" value="DUF1214_C_sf"/>
</dbReference>
<organism evidence="3 4">
    <name type="scientific">Stieleria varia</name>
    <dbReference type="NCBI Taxonomy" id="2528005"/>
    <lineage>
        <taxon>Bacteria</taxon>
        <taxon>Pseudomonadati</taxon>
        <taxon>Planctomycetota</taxon>
        <taxon>Planctomycetia</taxon>
        <taxon>Pirellulales</taxon>
        <taxon>Pirellulaceae</taxon>
        <taxon>Stieleria</taxon>
    </lineage>
</organism>